<organism evidence="2 3">
    <name type="scientific">Desulfarculus baarsii (strain ATCC 33931 / DSM 2075 / LMG 7858 / VKM B-1802 / 2st14)</name>
    <dbReference type="NCBI Taxonomy" id="644282"/>
    <lineage>
        <taxon>Bacteria</taxon>
        <taxon>Pseudomonadati</taxon>
        <taxon>Thermodesulfobacteriota</taxon>
        <taxon>Desulfarculia</taxon>
        <taxon>Desulfarculales</taxon>
        <taxon>Desulfarculaceae</taxon>
        <taxon>Desulfarculus</taxon>
    </lineage>
</organism>
<dbReference type="HOGENOM" id="CLU_2860367_0_0_7"/>
<keyword evidence="1" id="KW-0175">Coiled coil</keyword>
<evidence type="ECO:0000313" key="3">
    <source>
        <dbReference type="Proteomes" id="UP000009047"/>
    </source>
</evidence>
<keyword evidence="3" id="KW-1185">Reference proteome</keyword>
<dbReference type="KEGG" id="dbr:Deba_2755"/>
<reference evidence="2 3" key="1">
    <citation type="journal article" date="2010" name="Stand. Genomic Sci.">
        <title>Complete genome sequence of Desulfarculus baarsii type strain (2st14).</title>
        <authorList>
            <person name="Sun H."/>
            <person name="Spring S."/>
            <person name="Lapidus A."/>
            <person name="Davenport K."/>
            <person name="Del Rio T.G."/>
            <person name="Tice H."/>
            <person name="Nolan M."/>
            <person name="Copeland A."/>
            <person name="Cheng J.F."/>
            <person name="Lucas S."/>
            <person name="Tapia R."/>
            <person name="Goodwin L."/>
            <person name="Pitluck S."/>
            <person name="Ivanova N."/>
            <person name="Pagani I."/>
            <person name="Mavromatis K."/>
            <person name="Ovchinnikova G."/>
            <person name="Pati A."/>
            <person name="Chen A."/>
            <person name="Palaniappan K."/>
            <person name="Hauser L."/>
            <person name="Chang Y.J."/>
            <person name="Jeffries C.D."/>
            <person name="Detter J.C."/>
            <person name="Han C."/>
            <person name="Rohde M."/>
            <person name="Brambilla E."/>
            <person name="Goker M."/>
            <person name="Woyke T."/>
            <person name="Bristow J."/>
            <person name="Eisen J.A."/>
            <person name="Markowitz V."/>
            <person name="Hugenholtz P."/>
            <person name="Kyrpides N.C."/>
            <person name="Klenk H.P."/>
            <person name="Land M."/>
        </authorList>
    </citation>
    <scope>NUCLEOTIDE SEQUENCE [LARGE SCALE GENOMIC DNA]</scope>
    <source>
        <strain evidence="3">ATCC 33931 / DSM 2075 / LMG 7858 / VKM B-1802 / 2st14</strain>
    </source>
</reference>
<dbReference type="EMBL" id="CP002085">
    <property type="protein sequence ID" value="ADK86109.1"/>
    <property type="molecule type" value="Genomic_DNA"/>
</dbReference>
<accession>E1QKL6</accession>
<proteinExistence type="predicted"/>
<name>E1QKL6_DESB2</name>
<sequence length="64" mass="7356">MTMDRQTLLARREQCAQELAEARAAMPFHSARPWQLERLERAEEELAEAERLLAQCAQEASDAK</sequence>
<dbReference type="AlphaFoldDB" id="E1QKL6"/>
<evidence type="ECO:0000256" key="1">
    <source>
        <dbReference type="SAM" id="Coils"/>
    </source>
</evidence>
<feature type="coiled-coil region" evidence="1">
    <location>
        <begin position="5"/>
        <end position="59"/>
    </location>
</feature>
<protein>
    <submittedName>
        <fullName evidence="2">Uncharacterized protein</fullName>
    </submittedName>
</protein>
<evidence type="ECO:0000313" key="2">
    <source>
        <dbReference type="EMBL" id="ADK86109.1"/>
    </source>
</evidence>
<gene>
    <name evidence="2" type="ordered locus">Deba_2755</name>
</gene>
<dbReference type="Proteomes" id="UP000009047">
    <property type="component" value="Chromosome"/>
</dbReference>